<dbReference type="RefSeq" id="WP_054635519.1">
    <property type="nucleotide sequence ID" value="NZ_JBHSOZ010000005.1"/>
</dbReference>
<gene>
    <name evidence="1" type="ORF">ACFPU1_11890</name>
</gene>
<protein>
    <submittedName>
        <fullName evidence="1">DUF2536 family protein</fullName>
    </submittedName>
</protein>
<sequence length="71" mass="8180">MNLNLQPIHDKVEFFEAESLKKLEEKISSQIETNDAIMLEVHHVGHHVSIHPKTSQPYYTAVVHFKAKTSK</sequence>
<dbReference type="InterPro" id="IPR019686">
    <property type="entry name" value="DUF2536"/>
</dbReference>
<evidence type="ECO:0000313" key="1">
    <source>
        <dbReference type="EMBL" id="MFC5713487.1"/>
    </source>
</evidence>
<proteinExistence type="predicted"/>
<evidence type="ECO:0000313" key="2">
    <source>
        <dbReference type="Proteomes" id="UP001596142"/>
    </source>
</evidence>
<accession>A0ABW0YQ51</accession>
<keyword evidence="2" id="KW-1185">Reference proteome</keyword>
<organism evidence="1 2">
    <name type="scientific">Thalassorhabdus alkalitolerans</name>
    <dbReference type="NCBI Taxonomy" id="2282697"/>
    <lineage>
        <taxon>Bacteria</taxon>
        <taxon>Bacillati</taxon>
        <taxon>Bacillota</taxon>
        <taxon>Bacilli</taxon>
        <taxon>Bacillales</taxon>
        <taxon>Bacillaceae</taxon>
        <taxon>Thalassorhabdus</taxon>
    </lineage>
</organism>
<comment type="caution">
    <text evidence="1">The sequence shown here is derived from an EMBL/GenBank/DDBJ whole genome shotgun (WGS) entry which is preliminary data.</text>
</comment>
<name>A0ABW0YQ51_9BACI</name>
<dbReference type="Pfam" id="PF10750">
    <property type="entry name" value="DUF2536"/>
    <property type="match status" value="1"/>
</dbReference>
<dbReference type="Proteomes" id="UP001596142">
    <property type="component" value="Unassembled WGS sequence"/>
</dbReference>
<dbReference type="EMBL" id="JBHSOZ010000005">
    <property type="protein sequence ID" value="MFC5713487.1"/>
    <property type="molecule type" value="Genomic_DNA"/>
</dbReference>
<reference evidence="2" key="1">
    <citation type="journal article" date="2019" name="Int. J. Syst. Evol. Microbiol.">
        <title>The Global Catalogue of Microorganisms (GCM) 10K type strain sequencing project: providing services to taxonomists for standard genome sequencing and annotation.</title>
        <authorList>
            <consortium name="The Broad Institute Genomics Platform"/>
            <consortium name="The Broad Institute Genome Sequencing Center for Infectious Disease"/>
            <person name="Wu L."/>
            <person name="Ma J."/>
        </authorList>
    </citation>
    <scope>NUCLEOTIDE SEQUENCE [LARGE SCALE GENOMIC DNA]</scope>
    <source>
        <strain evidence="2">CECT 7184</strain>
    </source>
</reference>